<evidence type="ECO:0000313" key="10">
    <source>
        <dbReference type="Proteomes" id="UP000505325"/>
    </source>
</evidence>
<evidence type="ECO:0000256" key="6">
    <source>
        <dbReference type="ARBA" id="ARBA00023125"/>
    </source>
</evidence>
<dbReference type="GO" id="GO:0003697">
    <property type="term" value="F:single-stranded DNA binding"/>
    <property type="evidence" value="ECO:0007669"/>
    <property type="project" value="InterPro"/>
</dbReference>
<keyword evidence="5" id="KW-0190">Covalent protein-DNA linkage</keyword>
<keyword evidence="3" id="KW-0227">DNA damage</keyword>
<dbReference type="Gene3D" id="3.90.1680.10">
    <property type="entry name" value="SOS response associated peptidase-like"/>
    <property type="match status" value="1"/>
</dbReference>
<proteinExistence type="inferred from homology"/>
<gene>
    <name evidence="9" type="ORF">PMPD1_4447</name>
</gene>
<dbReference type="EC" id="3.4.-.-" evidence="8"/>
<dbReference type="GO" id="GO:0106300">
    <property type="term" value="P:protein-DNA covalent cross-linking repair"/>
    <property type="evidence" value="ECO:0007669"/>
    <property type="project" value="InterPro"/>
</dbReference>
<evidence type="ECO:0000256" key="3">
    <source>
        <dbReference type="ARBA" id="ARBA00022763"/>
    </source>
</evidence>
<dbReference type="EMBL" id="CP054213">
    <property type="protein sequence ID" value="QKJ89345.1"/>
    <property type="molecule type" value="Genomic_DNA"/>
</dbReference>
<keyword evidence="4 8" id="KW-0378">Hydrolase</keyword>
<keyword evidence="2 8" id="KW-0645">Protease</keyword>
<dbReference type="GO" id="GO:0006508">
    <property type="term" value="P:proteolysis"/>
    <property type="evidence" value="ECO:0007669"/>
    <property type="project" value="UniProtKB-KW"/>
</dbReference>
<geneLocation type="plasmid" evidence="10">
    <name>ppd-1</name>
</geneLocation>
<sequence>MCGRFTQYGTREDYLSYIHADPAQRDIPYDPEPVSRYNVAPGTKVLILSERNRRLHLDAVHWGYAPPWWHKPPLINARVETAASGKMFRALWQHGRAIVFADGWYEWKREGNGKQPFFIHRQDGQPLCMAAIGSTPFERDDENGGFVVVTAPAGQGLIDIHDRRPLVLPPAAALTWLRQDTPADQAEEIAKRESVPAECFRWHPVSRAVGNVKNQGEDLIRPL</sequence>
<dbReference type="Proteomes" id="UP000505325">
    <property type="component" value="Plasmid pPD-1"/>
</dbReference>
<dbReference type="SUPFAM" id="SSF143081">
    <property type="entry name" value="BB1717-like"/>
    <property type="match status" value="1"/>
</dbReference>
<dbReference type="InterPro" id="IPR036590">
    <property type="entry name" value="SRAP-like"/>
</dbReference>
<keyword evidence="10" id="KW-1185">Reference proteome</keyword>
<dbReference type="NCBIfam" id="NF007413">
    <property type="entry name" value="PRK09951.1"/>
    <property type="match status" value="1"/>
</dbReference>
<evidence type="ECO:0000256" key="8">
    <source>
        <dbReference type="RuleBase" id="RU364100"/>
    </source>
</evidence>
<dbReference type="GO" id="GO:0008233">
    <property type="term" value="F:peptidase activity"/>
    <property type="evidence" value="ECO:0007669"/>
    <property type="project" value="UniProtKB-KW"/>
</dbReference>
<dbReference type="InterPro" id="IPR003738">
    <property type="entry name" value="SRAP"/>
</dbReference>
<keyword evidence="9" id="KW-0614">Plasmid</keyword>
<accession>A0A6M8UFL1</accession>
<dbReference type="RefSeq" id="WP_173636400.1">
    <property type="nucleotide sequence ID" value="NZ_CP054213.1"/>
</dbReference>
<dbReference type="GO" id="GO:0016829">
    <property type="term" value="F:lyase activity"/>
    <property type="evidence" value="ECO:0007669"/>
    <property type="project" value="UniProtKB-KW"/>
</dbReference>
<dbReference type="PANTHER" id="PTHR13604">
    <property type="entry name" value="DC12-RELATED"/>
    <property type="match status" value="1"/>
</dbReference>
<organism evidence="9 10">
    <name type="scientific">Paramixta manurensis</name>
    <dbReference type="NCBI Taxonomy" id="2740817"/>
    <lineage>
        <taxon>Bacteria</taxon>
        <taxon>Pseudomonadati</taxon>
        <taxon>Pseudomonadota</taxon>
        <taxon>Gammaproteobacteria</taxon>
        <taxon>Enterobacterales</taxon>
        <taxon>Erwiniaceae</taxon>
        <taxon>Paramixta</taxon>
    </lineage>
</organism>
<dbReference type="PANTHER" id="PTHR13604:SF0">
    <property type="entry name" value="ABASIC SITE PROCESSING PROTEIN HMCES"/>
    <property type="match status" value="1"/>
</dbReference>
<evidence type="ECO:0000256" key="4">
    <source>
        <dbReference type="ARBA" id="ARBA00022801"/>
    </source>
</evidence>
<dbReference type="Pfam" id="PF02586">
    <property type="entry name" value="SRAP"/>
    <property type="match status" value="1"/>
</dbReference>
<protein>
    <recommendedName>
        <fullName evidence="8">Abasic site processing protein</fullName>
        <ecNumber evidence="8">3.4.-.-</ecNumber>
    </recommendedName>
</protein>
<name>A0A6M8UFL1_9GAMM</name>
<reference evidence="9 10" key="1">
    <citation type="submission" date="2020-06" db="EMBL/GenBank/DDBJ databases">
        <title>Genome sequence of Paramixta manurensis strain PD-1.</title>
        <authorList>
            <person name="Lee C.W."/>
            <person name="Kim J."/>
        </authorList>
    </citation>
    <scope>NUCLEOTIDE SEQUENCE [LARGE SCALE GENOMIC DNA]</scope>
    <source>
        <strain evidence="9 10">PD-1</strain>
        <plasmid evidence="10">ppd-1</plasmid>
    </source>
</reference>
<comment type="similarity">
    <text evidence="1 8">Belongs to the SOS response-associated peptidase family.</text>
</comment>
<evidence type="ECO:0000256" key="2">
    <source>
        <dbReference type="ARBA" id="ARBA00022670"/>
    </source>
</evidence>
<keyword evidence="7" id="KW-0456">Lyase</keyword>
<keyword evidence="6" id="KW-0238">DNA-binding</keyword>
<evidence type="ECO:0000256" key="1">
    <source>
        <dbReference type="ARBA" id="ARBA00008136"/>
    </source>
</evidence>
<dbReference type="AlphaFoldDB" id="A0A6M8UFL1"/>
<dbReference type="KEGG" id="pmak:PMPD1_4447"/>
<evidence type="ECO:0000256" key="7">
    <source>
        <dbReference type="ARBA" id="ARBA00023239"/>
    </source>
</evidence>
<evidence type="ECO:0000256" key="5">
    <source>
        <dbReference type="ARBA" id="ARBA00023124"/>
    </source>
</evidence>
<evidence type="ECO:0000313" key="9">
    <source>
        <dbReference type="EMBL" id="QKJ89345.1"/>
    </source>
</evidence>